<evidence type="ECO:0000256" key="5">
    <source>
        <dbReference type="ARBA" id="ARBA00023128"/>
    </source>
</evidence>
<organism evidence="9 10">
    <name type="scientific">Sordaria brevicollis</name>
    <dbReference type="NCBI Taxonomy" id="83679"/>
    <lineage>
        <taxon>Eukaryota</taxon>
        <taxon>Fungi</taxon>
        <taxon>Dikarya</taxon>
        <taxon>Ascomycota</taxon>
        <taxon>Pezizomycotina</taxon>
        <taxon>Sordariomycetes</taxon>
        <taxon>Sordariomycetidae</taxon>
        <taxon>Sordariales</taxon>
        <taxon>Sordariaceae</taxon>
        <taxon>Sordaria</taxon>
    </lineage>
</organism>
<feature type="region of interest" description="Disordered" evidence="8">
    <location>
        <begin position="19"/>
        <end position="58"/>
    </location>
</feature>
<keyword evidence="3" id="KW-0809">Transit peptide</keyword>
<dbReference type="Proteomes" id="UP001281003">
    <property type="component" value="Unassembled WGS sequence"/>
</dbReference>
<gene>
    <name evidence="9" type="ORF">B0T20DRAFT_420711</name>
</gene>
<dbReference type="PANTHER" id="PTHR21026:SF2">
    <property type="entry name" value="LARGE RIBOSOMAL SUBUNIT PROTEIN BL32M"/>
    <property type="match status" value="1"/>
</dbReference>
<dbReference type="Pfam" id="PF01783">
    <property type="entry name" value="Ribosomal_L32p"/>
    <property type="match status" value="1"/>
</dbReference>
<evidence type="ECO:0000313" key="9">
    <source>
        <dbReference type="EMBL" id="KAK3392301.1"/>
    </source>
</evidence>
<keyword evidence="6" id="KW-0687">Ribonucleoprotein</keyword>
<dbReference type="HAMAP" id="MF_00340">
    <property type="entry name" value="Ribosomal_bL32"/>
    <property type="match status" value="1"/>
</dbReference>
<protein>
    <recommendedName>
        <fullName evidence="7">Large ribosomal subunit protein bL32m</fullName>
    </recommendedName>
</protein>
<reference evidence="9" key="2">
    <citation type="submission" date="2023-07" db="EMBL/GenBank/DDBJ databases">
        <authorList>
            <consortium name="Lawrence Berkeley National Laboratory"/>
            <person name="Haridas S."/>
            <person name="Hensen N."/>
            <person name="Bonometti L."/>
            <person name="Westerberg I."/>
            <person name="Brannstrom I.O."/>
            <person name="Guillou S."/>
            <person name="Cros-Aarteil S."/>
            <person name="Calhoun S."/>
            <person name="Kuo A."/>
            <person name="Mondo S."/>
            <person name="Pangilinan J."/>
            <person name="Riley R."/>
            <person name="LaButti K."/>
            <person name="Andreopoulos B."/>
            <person name="Lipzen A."/>
            <person name="Chen C."/>
            <person name="Yanf M."/>
            <person name="Daum C."/>
            <person name="Ng V."/>
            <person name="Clum A."/>
            <person name="Steindorff A."/>
            <person name="Ohm R."/>
            <person name="Martin F."/>
            <person name="Silar P."/>
            <person name="Natvig D."/>
            <person name="Lalanne C."/>
            <person name="Gautier V."/>
            <person name="Ament-velasquez S.L."/>
            <person name="Kruys A."/>
            <person name="Hutchinson M.I."/>
            <person name="Powell A.J."/>
            <person name="Barry K."/>
            <person name="Miller A.N."/>
            <person name="Grigoriev I.V."/>
            <person name="Debuchy R."/>
            <person name="Gladieux P."/>
            <person name="Thoren M.H."/>
            <person name="Johannesson H."/>
        </authorList>
    </citation>
    <scope>NUCLEOTIDE SEQUENCE</scope>
    <source>
        <strain evidence="9">FGSC 1904</strain>
    </source>
</reference>
<evidence type="ECO:0000256" key="2">
    <source>
        <dbReference type="ARBA" id="ARBA00008560"/>
    </source>
</evidence>
<comment type="caution">
    <text evidence="9">The sequence shown here is derived from an EMBL/GenBank/DDBJ whole genome shotgun (WGS) entry which is preliminary data.</text>
</comment>
<comment type="subcellular location">
    <subcellularLocation>
        <location evidence="1">Mitochondrion</location>
    </subcellularLocation>
</comment>
<keyword evidence="10" id="KW-1185">Reference proteome</keyword>
<evidence type="ECO:0000256" key="1">
    <source>
        <dbReference type="ARBA" id="ARBA00004173"/>
    </source>
</evidence>
<sequence length="250" mass="27856">MLPSRARWWSVPSGLSAPAEQALASPKDSQLRSPTSDPEFAIRPPGQTNTLTATAQDSTGQHRVWNLNKGGNTHHGRRLGTEQYSRATTPRIDFLRIPETSNSFRLLYPAAIRYPRIFFTMAAVAPAMRLFSPTTFFQTLRTQTQRFGVPAALNNTHFALPAAAISLLPRIPSLLEDIWESILRAVPKKKTSHMKKRHRQMAGKALKDVTHLNRCPACGSLKRMHHLCSNCLGKLKGFMDREGGSNAKAY</sequence>
<dbReference type="GO" id="GO:0006412">
    <property type="term" value="P:translation"/>
    <property type="evidence" value="ECO:0007669"/>
    <property type="project" value="InterPro"/>
</dbReference>
<evidence type="ECO:0000256" key="4">
    <source>
        <dbReference type="ARBA" id="ARBA00022980"/>
    </source>
</evidence>
<evidence type="ECO:0000313" key="10">
    <source>
        <dbReference type="Proteomes" id="UP001281003"/>
    </source>
</evidence>
<dbReference type="GO" id="GO:0005762">
    <property type="term" value="C:mitochondrial large ribosomal subunit"/>
    <property type="evidence" value="ECO:0007669"/>
    <property type="project" value="TreeGrafter"/>
</dbReference>
<evidence type="ECO:0000256" key="6">
    <source>
        <dbReference type="ARBA" id="ARBA00023274"/>
    </source>
</evidence>
<dbReference type="InterPro" id="IPR011332">
    <property type="entry name" value="Ribosomal_zn-bd"/>
</dbReference>
<feature type="compositionally biased region" description="Polar residues" evidence="8">
    <location>
        <begin position="46"/>
        <end position="58"/>
    </location>
</feature>
<proteinExistence type="inferred from homology"/>
<dbReference type="InterPro" id="IPR002677">
    <property type="entry name" value="Ribosomal_bL32"/>
</dbReference>
<dbReference type="EMBL" id="JAUTDP010000011">
    <property type="protein sequence ID" value="KAK3392301.1"/>
    <property type="molecule type" value="Genomic_DNA"/>
</dbReference>
<dbReference type="PANTHER" id="PTHR21026">
    <property type="entry name" value="39S RIBOSOMAL PROTEIN L32, MITOCHONDRIAL"/>
    <property type="match status" value="1"/>
</dbReference>
<reference evidence="9" key="1">
    <citation type="journal article" date="2023" name="Mol. Phylogenet. Evol.">
        <title>Genome-scale phylogeny and comparative genomics of the fungal order Sordariales.</title>
        <authorList>
            <person name="Hensen N."/>
            <person name="Bonometti L."/>
            <person name="Westerberg I."/>
            <person name="Brannstrom I.O."/>
            <person name="Guillou S."/>
            <person name="Cros-Aarteil S."/>
            <person name="Calhoun S."/>
            <person name="Haridas S."/>
            <person name="Kuo A."/>
            <person name="Mondo S."/>
            <person name="Pangilinan J."/>
            <person name="Riley R."/>
            <person name="LaButti K."/>
            <person name="Andreopoulos B."/>
            <person name="Lipzen A."/>
            <person name="Chen C."/>
            <person name="Yan M."/>
            <person name="Daum C."/>
            <person name="Ng V."/>
            <person name="Clum A."/>
            <person name="Steindorff A."/>
            <person name="Ohm R.A."/>
            <person name="Martin F."/>
            <person name="Silar P."/>
            <person name="Natvig D.O."/>
            <person name="Lalanne C."/>
            <person name="Gautier V."/>
            <person name="Ament-Velasquez S.L."/>
            <person name="Kruys A."/>
            <person name="Hutchinson M.I."/>
            <person name="Powell A.J."/>
            <person name="Barry K."/>
            <person name="Miller A.N."/>
            <person name="Grigoriev I.V."/>
            <person name="Debuchy R."/>
            <person name="Gladieux P."/>
            <person name="Hiltunen Thoren M."/>
            <person name="Johannesson H."/>
        </authorList>
    </citation>
    <scope>NUCLEOTIDE SEQUENCE</scope>
    <source>
        <strain evidence="9">FGSC 1904</strain>
    </source>
</reference>
<comment type="similarity">
    <text evidence="2">Belongs to the bacterial ribosomal protein bL32 family.</text>
</comment>
<dbReference type="SUPFAM" id="SSF57829">
    <property type="entry name" value="Zn-binding ribosomal proteins"/>
    <property type="match status" value="1"/>
</dbReference>
<dbReference type="AlphaFoldDB" id="A0AAE0U627"/>
<keyword evidence="4" id="KW-0689">Ribosomal protein</keyword>
<dbReference type="NCBIfam" id="TIGR01031">
    <property type="entry name" value="rpmF_bact"/>
    <property type="match status" value="1"/>
</dbReference>
<dbReference type="GO" id="GO:0003735">
    <property type="term" value="F:structural constituent of ribosome"/>
    <property type="evidence" value="ECO:0007669"/>
    <property type="project" value="InterPro"/>
</dbReference>
<evidence type="ECO:0000256" key="8">
    <source>
        <dbReference type="SAM" id="MobiDB-lite"/>
    </source>
</evidence>
<evidence type="ECO:0000256" key="3">
    <source>
        <dbReference type="ARBA" id="ARBA00022946"/>
    </source>
</evidence>
<dbReference type="InterPro" id="IPR051991">
    <property type="entry name" value="Mitoribosomal_protein_bL32"/>
</dbReference>
<feature type="compositionally biased region" description="Polar residues" evidence="8">
    <location>
        <begin position="27"/>
        <end position="36"/>
    </location>
</feature>
<accession>A0AAE0U627</accession>
<evidence type="ECO:0000256" key="7">
    <source>
        <dbReference type="ARBA" id="ARBA00039935"/>
    </source>
</evidence>
<name>A0AAE0U627_SORBR</name>
<keyword evidence="5" id="KW-0496">Mitochondrion</keyword>